<protein>
    <submittedName>
        <fullName evidence="2 3">Carbonate dehydratase</fullName>
    </submittedName>
</protein>
<dbReference type="VEuPathDB" id="VectorBase:ASIC019118"/>
<proteinExistence type="predicted"/>
<feature type="compositionally biased region" description="Basic and acidic residues" evidence="1">
    <location>
        <begin position="7"/>
        <end position="29"/>
    </location>
</feature>
<feature type="compositionally biased region" description="Basic residues" evidence="1">
    <location>
        <begin position="36"/>
        <end position="47"/>
    </location>
</feature>
<dbReference type="Proteomes" id="UP000030765">
    <property type="component" value="Unassembled WGS sequence"/>
</dbReference>
<dbReference type="EMBL" id="KE525350">
    <property type="protein sequence ID" value="KFB51064.1"/>
    <property type="molecule type" value="Genomic_DNA"/>
</dbReference>
<evidence type="ECO:0000313" key="3">
    <source>
        <dbReference type="EnsemblMetazoa" id="ASIC019118-PA"/>
    </source>
</evidence>
<name>A0A084WLH0_ANOSI</name>
<feature type="compositionally biased region" description="Basic and acidic residues" evidence="1">
    <location>
        <begin position="63"/>
        <end position="79"/>
    </location>
</feature>
<keyword evidence="4" id="KW-1185">Reference proteome</keyword>
<feature type="region of interest" description="Disordered" evidence="1">
    <location>
        <begin position="1"/>
        <end position="79"/>
    </location>
</feature>
<evidence type="ECO:0000313" key="4">
    <source>
        <dbReference type="Proteomes" id="UP000030765"/>
    </source>
</evidence>
<evidence type="ECO:0000256" key="1">
    <source>
        <dbReference type="SAM" id="MobiDB-lite"/>
    </source>
</evidence>
<sequence length="117" mass="13764">MMTSTWVEKETPWGHEGDGQDKPDMRLEQIDSSTQRVRRHDGGKRGRGTPPRQSTRSNLTNDGQREREGRKNRANHLTESRMRIFCEETTRRHDKGVKTSKDNMIFVQIKFINLFHL</sequence>
<dbReference type="AlphaFoldDB" id="A0A084WLH0"/>
<gene>
    <name evidence="2" type="ORF">ZHAS_00019118</name>
</gene>
<evidence type="ECO:0000313" key="2">
    <source>
        <dbReference type="EMBL" id="KFB51064.1"/>
    </source>
</evidence>
<reference evidence="3" key="2">
    <citation type="submission" date="2020-05" db="UniProtKB">
        <authorList>
            <consortium name="EnsemblMetazoa"/>
        </authorList>
    </citation>
    <scope>IDENTIFICATION</scope>
</reference>
<feature type="compositionally biased region" description="Polar residues" evidence="1">
    <location>
        <begin position="51"/>
        <end position="62"/>
    </location>
</feature>
<accession>A0A084WLH0</accession>
<dbReference type="EnsemblMetazoa" id="ASIC019118-RA">
    <property type="protein sequence ID" value="ASIC019118-PA"/>
    <property type="gene ID" value="ASIC019118"/>
</dbReference>
<reference evidence="2 4" key="1">
    <citation type="journal article" date="2014" name="BMC Genomics">
        <title>Genome sequence of Anopheles sinensis provides insight into genetics basis of mosquito competence for malaria parasites.</title>
        <authorList>
            <person name="Zhou D."/>
            <person name="Zhang D."/>
            <person name="Ding G."/>
            <person name="Shi L."/>
            <person name="Hou Q."/>
            <person name="Ye Y."/>
            <person name="Xu Y."/>
            <person name="Zhou H."/>
            <person name="Xiong C."/>
            <person name="Li S."/>
            <person name="Yu J."/>
            <person name="Hong S."/>
            <person name="Yu X."/>
            <person name="Zou P."/>
            <person name="Chen C."/>
            <person name="Chang X."/>
            <person name="Wang W."/>
            <person name="Lv Y."/>
            <person name="Sun Y."/>
            <person name="Ma L."/>
            <person name="Shen B."/>
            <person name="Zhu C."/>
        </authorList>
    </citation>
    <scope>NUCLEOTIDE SEQUENCE [LARGE SCALE GENOMIC DNA]</scope>
</reference>
<dbReference type="EMBL" id="ATLV01024242">
    <property type="status" value="NOT_ANNOTATED_CDS"/>
    <property type="molecule type" value="Genomic_DNA"/>
</dbReference>
<organism evidence="2">
    <name type="scientific">Anopheles sinensis</name>
    <name type="common">Mosquito</name>
    <dbReference type="NCBI Taxonomy" id="74873"/>
    <lineage>
        <taxon>Eukaryota</taxon>
        <taxon>Metazoa</taxon>
        <taxon>Ecdysozoa</taxon>
        <taxon>Arthropoda</taxon>
        <taxon>Hexapoda</taxon>
        <taxon>Insecta</taxon>
        <taxon>Pterygota</taxon>
        <taxon>Neoptera</taxon>
        <taxon>Endopterygota</taxon>
        <taxon>Diptera</taxon>
        <taxon>Nematocera</taxon>
        <taxon>Culicoidea</taxon>
        <taxon>Culicidae</taxon>
        <taxon>Anophelinae</taxon>
        <taxon>Anopheles</taxon>
    </lineage>
</organism>